<feature type="compositionally biased region" description="Basic and acidic residues" evidence="1">
    <location>
        <begin position="160"/>
        <end position="187"/>
    </location>
</feature>
<feature type="compositionally biased region" description="Basic and acidic residues" evidence="1">
    <location>
        <begin position="208"/>
        <end position="221"/>
    </location>
</feature>
<evidence type="ECO:0000313" key="4">
    <source>
        <dbReference type="WBParaSite" id="Csp11.Scaffold481.g1866.t1"/>
    </source>
</evidence>
<dbReference type="Pfam" id="PF09747">
    <property type="entry name" value="CCD97-like_C"/>
    <property type="match status" value="1"/>
</dbReference>
<dbReference type="PANTHER" id="PTHR31840:SF1">
    <property type="entry name" value="COILED-COIL DOMAIN-CONTAINING PROTEIN 97"/>
    <property type="match status" value="1"/>
</dbReference>
<evidence type="ECO:0000259" key="2">
    <source>
        <dbReference type="Pfam" id="PF09747"/>
    </source>
</evidence>
<dbReference type="InterPro" id="IPR018613">
    <property type="entry name" value="Ccdc97-like"/>
</dbReference>
<keyword evidence="3" id="KW-1185">Reference proteome</keyword>
<organism evidence="3 4">
    <name type="scientific">Caenorhabditis tropicalis</name>
    <dbReference type="NCBI Taxonomy" id="1561998"/>
    <lineage>
        <taxon>Eukaryota</taxon>
        <taxon>Metazoa</taxon>
        <taxon>Ecdysozoa</taxon>
        <taxon>Nematoda</taxon>
        <taxon>Chromadorea</taxon>
        <taxon>Rhabditida</taxon>
        <taxon>Rhabditina</taxon>
        <taxon>Rhabditomorpha</taxon>
        <taxon>Rhabditoidea</taxon>
        <taxon>Rhabditidae</taxon>
        <taxon>Peloderinae</taxon>
        <taxon>Caenorhabditis</taxon>
    </lineage>
</organism>
<evidence type="ECO:0000313" key="3">
    <source>
        <dbReference type="Proteomes" id="UP000095282"/>
    </source>
</evidence>
<name>A0A1I7T2S1_9PELO</name>
<feature type="region of interest" description="Disordered" evidence="1">
    <location>
        <begin position="160"/>
        <end position="221"/>
    </location>
</feature>
<sequence>MESLFSRIISDKEAFFEHQQRGDDDLTEEKKFEILKALFSNKLSVFVTRYQKYLKPVDCDIFAENDDFVVQRIVNQVLRRKDVTEKEKRNLRYNAMQDLLKEGVFFSDAKMREREPYLFDAMIGKFLNEEERMEHIRPTVSRDKSECTWSTLMDRLEDSSEVAERRKLQEREWESERRDDGGRDHIGRFMAHVASRTDDFVPEEEEEQEKKEEKEAKEEDEIEVMRKEMERLSKIEADQYDGLDESDTQQVLRHEFEAFMQQKFLAGKDKEFYDYSKCEEGVMTDPIRERDDEERWFDED</sequence>
<dbReference type="eggNOG" id="KOG3044">
    <property type="taxonomic scope" value="Eukaryota"/>
</dbReference>
<evidence type="ECO:0000256" key="1">
    <source>
        <dbReference type="SAM" id="MobiDB-lite"/>
    </source>
</evidence>
<dbReference type="WBParaSite" id="Csp11.Scaffold481.g1866.t1">
    <property type="protein sequence ID" value="Csp11.Scaffold481.g1866.t1"/>
    <property type="gene ID" value="Csp11.Scaffold481.g1866"/>
</dbReference>
<dbReference type="AlphaFoldDB" id="A0A1I7T2S1"/>
<dbReference type="STRING" id="1561998.A0A1I7T2S1"/>
<feature type="domain" description="CCD97-like C-terminal" evidence="2">
    <location>
        <begin position="90"/>
        <end position="300"/>
    </location>
</feature>
<dbReference type="Proteomes" id="UP000095282">
    <property type="component" value="Unplaced"/>
</dbReference>
<accession>A0A1I7T2S1</accession>
<proteinExistence type="predicted"/>
<dbReference type="InterPro" id="IPR040233">
    <property type="entry name" value="CCD97-like_C"/>
</dbReference>
<dbReference type="PANTHER" id="PTHR31840">
    <property type="entry name" value="COILED-COIL DOMAIN-CONTAINING PROTEIN 97"/>
    <property type="match status" value="1"/>
</dbReference>
<protein>
    <submittedName>
        <fullName evidence="4">DUF2052 domain-containing protein</fullName>
    </submittedName>
</protein>
<reference evidence="4" key="1">
    <citation type="submission" date="2016-11" db="UniProtKB">
        <authorList>
            <consortium name="WormBaseParasite"/>
        </authorList>
    </citation>
    <scope>IDENTIFICATION</scope>
</reference>